<evidence type="ECO:0000313" key="8">
    <source>
        <dbReference type="EMBL" id="MBF8189208.1"/>
    </source>
</evidence>
<evidence type="ECO:0000256" key="5">
    <source>
        <dbReference type="ARBA" id="ARBA00023251"/>
    </source>
</evidence>
<accession>A0A931AC82</accession>
<evidence type="ECO:0000259" key="7">
    <source>
        <dbReference type="PROSITE" id="PS51012"/>
    </source>
</evidence>
<sequence length="284" mass="29383">MNPTLHAARLGLSRGWVEFKHQLTSPQDTGFAVVSTIAFVVVLYFQRDAKVPGTDVSLAAATLPGMLGLMIPLNGLIGAVGALSVEREDGTLLRAKALPQGMVGYLVGRVVSLSLSTVVSLVVMIVAGLFFVPGLTGIGPGGWLAVVWITALGLLASLPLGAVIGAVAGSPQAAAGLSMLAVGGLTAVSGIFYPISALAGWLQALAHVFPLYWLGLGMRSALLPDAAAAAEIGGSWRPVETTLVLLAWAVAGLLLAPPILRRMARRESGSLVEERRQRALQRIG</sequence>
<evidence type="ECO:0000256" key="1">
    <source>
        <dbReference type="ARBA" id="ARBA00004141"/>
    </source>
</evidence>
<dbReference type="PANTHER" id="PTHR43027:SF1">
    <property type="entry name" value="DOXORUBICIN RESISTANCE ABC TRANSPORTER PERMEASE PROTEIN DRRC-RELATED"/>
    <property type="match status" value="1"/>
</dbReference>
<dbReference type="PROSITE" id="PS51012">
    <property type="entry name" value="ABC_TM2"/>
    <property type="match status" value="1"/>
</dbReference>
<feature type="transmembrane region" description="Helical" evidence="6">
    <location>
        <begin position="180"/>
        <end position="202"/>
    </location>
</feature>
<keyword evidence="3 6" id="KW-1133">Transmembrane helix</keyword>
<proteinExistence type="inferred from homology"/>
<evidence type="ECO:0000313" key="9">
    <source>
        <dbReference type="Proteomes" id="UP000605361"/>
    </source>
</evidence>
<keyword evidence="5" id="KW-0046">Antibiotic resistance</keyword>
<evidence type="ECO:0000256" key="4">
    <source>
        <dbReference type="ARBA" id="ARBA00023136"/>
    </source>
</evidence>
<dbReference type="PIRSF" id="PIRSF006648">
    <property type="entry name" value="DrrB"/>
    <property type="match status" value="1"/>
</dbReference>
<dbReference type="GO" id="GO:0043190">
    <property type="term" value="C:ATP-binding cassette (ABC) transporter complex"/>
    <property type="evidence" value="ECO:0007669"/>
    <property type="project" value="InterPro"/>
</dbReference>
<feature type="domain" description="ABC transmembrane type-2" evidence="7">
    <location>
        <begin position="27"/>
        <end position="263"/>
    </location>
</feature>
<comment type="similarity">
    <text evidence="6">Belongs to the ABC-2 integral membrane protein family.</text>
</comment>
<keyword evidence="6" id="KW-1003">Cell membrane</keyword>
<organism evidence="8 9">
    <name type="scientific">Nonomuraea cypriaca</name>
    <dbReference type="NCBI Taxonomy" id="1187855"/>
    <lineage>
        <taxon>Bacteria</taxon>
        <taxon>Bacillati</taxon>
        <taxon>Actinomycetota</taxon>
        <taxon>Actinomycetes</taxon>
        <taxon>Streptosporangiales</taxon>
        <taxon>Streptosporangiaceae</taxon>
        <taxon>Nonomuraea</taxon>
    </lineage>
</organism>
<dbReference type="InterPro" id="IPR000412">
    <property type="entry name" value="ABC_2_transport"/>
</dbReference>
<feature type="transmembrane region" description="Helical" evidence="6">
    <location>
        <begin position="29"/>
        <end position="46"/>
    </location>
</feature>
<comment type="caution">
    <text evidence="8">The sequence shown here is derived from an EMBL/GenBank/DDBJ whole genome shotgun (WGS) entry which is preliminary data.</text>
</comment>
<evidence type="ECO:0000256" key="2">
    <source>
        <dbReference type="ARBA" id="ARBA00022692"/>
    </source>
</evidence>
<dbReference type="AlphaFoldDB" id="A0A931AC82"/>
<dbReference type="Proteomes" id="UP000605361">
    <property type="component" value="Unassembled WGS sequence"/>
</dbReference>
<feature type="transmembrane region" description="Helical" evidence="6">
    <location>
        <begin position="106"/>
        <end position="131"/>
    </location>
</feature>
<name>A0A931AC82_9ACTN</name>
<feature type="transmembrane region" description="Helical" evidence="6">
    <location>
        <begin position="243"/>
        <end position="260"/>
    </location>
</feature>
<evidence type="ECO:0000256" key="3">
    <source>
        <dbReference type="ARBA" id="ARBA00022989"/>
    </source>
</evidence>
<comment type="subcellular location">
    <subcellularLocation>
        <location evidence="6">Cell membrane</location>
        <topology evidence="6">Multi-pass membrane protein</topology>
    </subcellularLocation>
    <subcellularLocation>
        <location evidence="1">Membrane</location>
        <topology evidence="1">Multi-pass membrane protein</topology>
    </subcellularLocation>
</comment>
<keyword evidence="9" id="KW-1185">Reference proteome</keyword>
<dbReference type="RefSeq" id="WP_195898149.1">
    <property type="nucleotide sequence ID" value="NZ_JADOGI010000085.1"/>
</dbReference>
<dbReference type="GO" id="GO:0140359">
    <property type="term" value="F:ABC-type transporter activity"/>
    <property type="evidence" value="ECO:0007669"/>
    <property type="project" value="InterPro"/>
</dbReference>
<dbReference type="Pfam" id="PF01061">
    <property type="entry name" value="ABC2_membrane"/>
    <property type="match status" value="1"/>
</dbReference>
<dbReference type="InterPro" id="IPR052902">
    <property type="entry name" value="ABC-2_transporter"/>
</dbReference>
<reference evidence="8" key="1">
    <citation type="submission" date="2020-11" db="EMBL/GenBank/DDBJ databases">
        <title>Whole-genome analyses of Nonomuraea sp. K274.</title>
        <authorList>
            <person name="Veyisoglu A."/>
        </authorList>
    </citation>
    <scope>NUCLEOTIDE SEQUENCE</scope>
    <source>
        <strain evidence="8">K274</strain>
    </source>
</reference>
<evidence type="ECO:0000256" key="6">
    <source>
        <dbReference type="RuleBase" id="RU361157"/>
    </source>
</evidence>
<feature type="transmembrane region" description="Helical" evidence="6">
    <location>
        <begin position="143"/>
        <end position="168"/>
    </location>
</feature>
<protein>
    <recommendedName>
        <fullName evidence="6">Transport permease protein</fullName>
    </recommendedName>
</protein>
<keyword evidence="6" id="KW-0813">Transport</keyword>
<keyword evidence="4 6" id="KW-0472">Membrane</keyword>
<keyword evidence="2 6" id="KW-0812">Transmembrane</keyword>
<feature type="transmembrane region" description="Helical" evidence="6">
    <location>
        <begin position="66"/>
        <end position="85"/>
    </location>
</feature>
<dbReference type="InterPro" id="IPR047817">
    <property type="entry name" value="ABC2_TM_bact-type"/>
</dbReference>
<dbReference type="GO" id="GO:0046677">
    <property type="term" value="P:response to antibiotic"/>
    <property type="evidence" value="ECO:0007669"/>
    <property type="project" value="UniProtKB-KW"/>
</dbReference>
<dbReference type="InterPro" id="IPR013525">
    <property type="entry name" value="ABC2_TM"/>
</dbReference>
<gene>
    <name evidence="8" type="ORF">ITP53_26450</name>
</gene>
<dbReference type="PANTHER" id="PTHR43027">
    <property type="entry name" value="DOXORUBICIN RESISTANCE ABC TRANSPORTER PERMEASE PROTEIN DRRC-RELATED"/>
    <property type="match status" value="1"/>
</dbReference>
<dbReference type="EMBL" id="JADOGI010000085">
    <property type="protein sequence ID" value="MBF8189208.1"/>
    <property type="molecule type" value="Genomic_DNA"/>
</dbReference>